<feature type="region of interest" description="Disordered" evidence="1">
    <location>
        <begin position="486"/>
        <end position="507"/>
    </location>
</feature>
<name>A0AAV7TT96_PLEWA</name>
<evidence type="ECO:0000259" key="2">
    <source>
        <dbReference type="Pfam" id="PF15292"/>
    </source>
</evidence>
<feature type="region of interest" description="Disordered" evidence="1">
    <location>
        <begin position="885"/>
        <end position="956"/>
    </location>
</feature>
<feature type="domain" description="Treslin M" evidence="2">
    <location>
        <begin position="1"/>
        <end position="93"/>
    </location>
</feature>
<dbReference type="InterPro" id="IPR053920">
    <property type="entry name" value="Treslin_STD"/>
</dbReference>
<feature type="region of interest" description="Disordered" evidence="1">
    <location>
        <begin position="1711"/>
        <end position="1737"/>
    </location>
</feature>
<dbReference type="EMBL" id="JANPWB010000006">
    <property type="protein sequence ID" value="KAJ1179950.1"/>
    <property type="molecule type" value="Genomic_DNA"/>
</dbReference>
<dbReference type="GO" id="GO:0005634">
    <property type="term" value="C:nucleus"/>
    <property type="evidence" value="ECO:0007669"/>
    <property type="project" value="InterPro"/>
</dbReference>
<feature type="region of interest" description="Disordered" evidence="1">
    <location>
        <begin position="1269"/>
        <end position="1302"/>
    </location>
</feature>
<gene>
    <name evidence="4" type="ORF">NDU88_005180</name>
</gene>
<evidence type="ECO:0000313" key="5">
    <source>
        <dbReference type="Proteomes" id="UP001066276"/>
    </source>
</evidence>
<dbReference type="GO" id="GO:0007095">
    <property type="term" value="P:mitotic G2 DNA damage checkpoint signaling"/>
    <property type="evidence" value="ECO:0007669"/>
    <property type="project" value="TreeGrafter"/>
</dbReference>
<evidence type="ECO:0000313" key="4">
    <source>
        <dbReference type="EMBL" id="KAJ1179950.1"/>
    </source>
</evidence>
<dbReference type="Pfam" id="PF15292">
    <property type="entry name" value="Treslin_M"/>
    <property type="match status" value="1"/>
</dbReference>
<dbReference type="PANTHER" id="PTHR21556:SF2">
    <property type="entry name" value="TRESLIN"/>
    <property type="match status" value="1"/>
</dbReference>
<feature type="region of interest" description="Disordered" evidence="1">
    <location>
        <begin position="1432"/>
        <end position="1451"/>
    </location>
</feature>
<feature type="region of interest" description="Disordered" evidence="1">
    <location>
        <begin position="221"/>
        <end position="249"/>
    </location>
</feature>
<feature type="domain" description="Treslin STD" evidence="3">
    <location>
        <begin position="312"/>
        <end position="463"/>
    </location>
</feature>
<evidence type="ECO:0000259" key="3">
    <source>
        <dbReference type="Pfam" id="PF21855"/>
    </source>
</evidence>
<dbReference type="GO" id="GO:0003682">
    <property type="term" value="F:chromatin binding"/>
    <property type="evidence" value="ECO:0007669"/>
    <property type="project" value="TreeGrafter"/>
</dbReference>
<keyword evidence="5" id="KW-1185">Reference proteome</keyword>
<feature type="compositionally biased region" description="Polar residues" evidence="1">
    <location>
        <begin position="1437"/>
        <end position="1446"/>
    </location>
</feature>
<dbReference type="GO" id="GO:0033314">
    <property type="term" value="P:mitotic DNA replication checkpoint signaling"/>
    <property type="evidence" value="ECO:0007669"/>
    <property type="project" value="InterPro"/>
</dbReference>
<dbReference type="GO" id="GO:0006260">
    <property type="term" value="P:DNA replication"/>
    <property type="evidence" value="ECO:0007669"/>
    <property type="project" value="InterPro"/>
</dbReference>
<dbReference type="InterPro" id="IPR032746">
    <property type="entry name" value="Treslin_M"/>
</dbReference>
<dbReference type="InterPro" id="IPR026153">
    <property type="entry name" value="Treslin"/>
</dbReference>
<proteinExistence type="predicted"/>
<dbReference type="Proteomes" id="UP001066276">
    <property type="component" value="Chromosome 3_2"/>
</dbReference>
<dbReference type="Pfam" id="PF21855">
    <property type="entry name" value="Treslin_STD"/>
    <property type="match status" value="1"/>
</dbReference>
<feature type="compositionally biased region" description="Low complexity" evidence="1">
    <location>
        <begin position="1726"/>
        <end position="1737"/>
    </location>
</feature>
<feature type="region of interest" description="Disordered" evidence="1">
    <location>
        <begin position="606"/>
        <end position="636"/>
    </location>
</feature>
<organism evidence="4 5">
    <name type="scientific">Pleurodeles waltl</name>
    <name type="common">Iberian ribbed newt</name>
    <dbReference type="NCBI Taxonomy" id="8319"/>
    <lineage>
        <taxon>Eukaryota</taxon>
        <taxon>Metazoa</taxon>
        <taxon>Chordata</taxon>
        <taxon>Craniata</taxon>
        <taxon>Vertebrata</taxon>
        <taxon>Euteleostomi</taxon>
        <taxon>Amphibia</taxon>
        <taxon>Batrachia</taxon>
        <taxon>Caudata</taxon>
        <taxon>Salamandroidea</taxon>
        <taxon>Salamandridae</taxon>
        <taxon>Pleurodelinae</taxon>
        <taxon>Pleurodeles</taxon>
    </lineage>
</organism>
<dbReference type="GO" id="GO:0030174">
    <property type="term" value="P:regulation of DNA-templated DNA replication initiation"/>
    <property type="evidence" value="ECO:0007669"/>
    <property type="project" value="TreeGrafter"/>
</dbReference>
<accession>A0AAV7TT96</accession>
<comment type="caution">
    <text evidence="4">The sequence shown here is derived from an EMBL/GenBank/DDBJ whole genome shotgun (WGS) entry which is preliminary data.</text>
</comment>
<evidence type="ECO:0000256" key="1">
    <source>
        <dbReference type="SAM" id="MobiDB-lite"/>
    </source>
</evidence>
<protein>
    <recommendedName>
        <fullName evidence="6">Treslin</fullName>
    </recommendedName>
</protein>
<feature type="compositionally biased region" description="Polar residues" evidence="1">
    <location>
        <begin position="930"/>
        <end position="956"/>
    </location>
</feature>
<dbReference type="PANTHER" id="PTHR21556">
    <property type="entry name" value="TRESLIN"/>
    <property type="match status" value="1"/>
</dbReference>
<dbReference type="GO" id="GO:0010212">
    <property type="term" value="P:response to ionizing radiation"/>
    <property type="evidence" value="ECO:0007669"/>
    <property type="project" value="InterPro"/>
</dbReference>
<reference evidence="4" key="1">
    <citation type="journal article" date="2022" name="bioRxiv">
        <title>Sequencing and chromosome-scale assembly of the giantPleurodeles waltlgenome.</title>
        <authorList>
            <person name="Brown T."/>
            <person name="Elewa A."/>
            <person name="Iarovenko S."/>
            <person name="Subramanian E."/>
            <person name="Araus A.J."/>
            <person name="Petzold A."/>
            <person name="Susuki M."/>
            <person name="Suzuki K.-i.T."/>
            <person name="Hayashi T."/>
            <person name="Toyoda A."/>
            <person name="Oliveira C."/>
            <person name="Osipova E."/>
            <person name="Leigh N.D."/>
            <person name="Simon A."/>
            <person name="Yun M.H."/>
        </authorList>
    </citation>
    <scope>NUCLEOTIDE SEQUENCE</scope>
    <source>
        <strain evidence="4">20211129_DDA</strain>
        <tissue evidence="4">Liver</tissue>
    </source>
</reference>
<sequence length="1833" mass="202233">MNQRFLQHPVTITLKGTVKDWNVLNMCAFRSDSWVLRHSNLTDYEVGDLFLQLLQRLSAEHLHMITDVSTCEDLVPSTGILSPLSDGVALLTVHSTANIVEFEKMLTCGSLTDCSDDVNSDLPDIVNSVLNHVYSGDEDDEPKSGAVPVPDWVQQELDRTNRWSSSVVEGWYSLSNDTGASSDLMESFRLLDAVHVNEKDECYRFDLDMANNLSEFYQKHANEDSSSAGQVENKRRGIPRTPVRQKMKTMSRSLQMLNVARLNVKAQKCQHDDQSQPVIEKMPQKQRRHRSSNKIEKAKSLKISTDFETEKELLAFITDDYQKTITEEGCSLYSCAQNMIAVIKTYFKSRSTEDLELDCLKIIQSNLLKTGKFIRQQFGNIQDKEAKVRECQIQIFLRLEMCQCTSVQNNTDAMELLVEEMTDMLRILSLTEDPAYLTTFLEEVLDLYISSIPKILGNLYFSLGTQMPEKLATALPADIFGDDSLTHESTSPTLSHPPASTVPSTASINKEADQLEELRTRSAKKRRSSLARHRSINETVQNLRQIELPKLPKGQMKRESSHSYLTVVVEKLQMPLVPPPPPPKKEATQEVTKVRRNLFNQEIRSPTKRSAKMPRSQSVSAVEGVKHRRSLSSDSNKDNYKLLTKKVTETPLHKQVSNRLLHKQMKGRCSDSSSEVAIVEESPEKSVSDINVRRSPRIKELSINRRHSSSFYSFSQPKSRNLERVNSASQLQMNSECTASTSLPVVQSVKSPKRLLFGAVLGMNSPPHKKRLRQNLSCEESASHVISSKLSEEHMGPVISNQILWKSPCVLLTDCRTPRKMENAACSQSKSVKSLEKYFSPTHGECKSDPLIQITPQKHSGALIDCSPVKNADQVAVARPFRASRSALSEESTPKSKIRASQIKQSASKMEDLSTPRKKSMRTPRKAETNVASTCPTSVESLKTTSSPAGALQSKTQDQCTPRKCTLPIHHTLETLSASSASVKNTLLLDTLSPKVLLSNLQDLCTPKKNPDLTHQKLKQIVASGTQVETDTPLATSPTDFIETKLHGFSTPSKSHLTASQKLSAFSSPTSSKSLDFVKSPAKIVETNVQNVYSPKKNILKTPQKPETLPASGTPAKSPYEVWDINMQELCTPQKSHNATTKKLVSSTPSKTSQLSCGMVSPSLLITPGKINKASPKTPSTLPVPPFSSPLKASLRSWSSLNSPSAKLSSGLNLPPANLAPDSMSRVICGLRTETKFETTYKSPSKVENCSEGKKGIECEGNLSPHHFKAMKGAKPSDNKSIFSTKKESSEALSSSEKVLNDSPISPRKNVTVLNNGISLLNCSINSQLNSEVRVVCERLDSSSLTISSTSDSLASSQMDESIDISEAKVLPTEGSGLKMKLLVTRKPSHTAAQKPLPAQSEITGRQGDFISTPTYELRCTPDRKQREATARHVTQEIPSSFSTPKSQKRLVPAGTPTYEVELEMQASGLPKLRIKRTDSCSSPDIRLLQKKTSTVSHKQIGDESPFSEPNSPWCGRHANKVESICVSPSFCRSSYNTPGKSGIQTYICHSYTPTRGTSNTTSPCCTDVGVPWTPSPKHKEKTTDTIKNWPRRKKAVVICSNATVKNEKTQDCINIASLSESGNETTVLGTSSKATGLGEFELEGVSQLPDQSPVTDWDFKAEESSSISTYGLKSRKRRHECLSPEKSSDELPCFSDFDLVKNPVKDQIGTVQQASESPVGCRNISSSNKSSAHQSSVGDDDVFSFAGLTPPNKIIRSSLSASGLMALTHSPLLFQGKNPSSKRKGLQDDFDLQTPTKKVVLCSVAEKDDSPFSGAVPQRSVNRTYTRKKLLS</sequence>
<evidence type="ECO:0008006" key="6">
    <source>
        <dbReference type="Google" id="ProtNLM"/>
    </source>
</evidence>